<dbReference type="GO" id="GO:0003899">
    <property type="term" value="F:DNA-directed RNA polymerase activity"/>
    <property type="evidence" value="ECO:0007669"/>
    <property type="project" value="InterPro"/>
</dbReference>
<dbReference type="Gene3D" id="3.40.1340.10">
    <property type="entry name" value="RNA polymerase, Rpb5, N-terminal domain"/>
    <property type="match status" value="1"/>
</dbReference>
<dbReference type="GO" id="GO:0006366">
    <property type="term" value="P:transcription by RNA polymerase II"/>
    <property type="evidence" value="ECO:0007669"/>
    <property type="project" value="TreeGrafter"/>
</dbReference>
<feature type="domain" description="RNA polymerase subunit H/Rpb5 C-terminal" evidence="10">
    <location>
        <begin position="212"/>
        <end position="284"/>
    </location>
</feature>
<protein>
    <recommendedName>
        <fullName evidence="2">DNA-directed RNA polymerases I, II, and III subunit RPABC1</fullName>
    </recommendedName>
    <alternativeName>
        <fullName evidence="7">RPB5 homolog</fullName>
    </alternativeName>
</protein>
<accession>A0A7R9F2D9</accession>
<dbReference type="Pfam" id="PF03871">
    <property type="entry name" value="RNA_pol_Rpb5_N"/>
    <property type="match status" value="1"/>
</dbReference>
<dbReference type="InterPro" id="IPR000783">
    <property type="entry name" value="RNA_pol_subH/Rpb5_C"/>
</dbReference>
<evidence type="ECO:0000256" key="9">
    <source>
        <dbReference type="ARBA" id="ARBA00064429"/>
    </source>
</evidence>
<reference evidence="12" key="1">
    <citation type="submission" date="2020-11" db="EMBL/GenBank/DDBJ databases">
        <authorList>
            <person name="Tran Van P."/>
        </authorList>
    </citation>
    <scope>NUCLEOTIDE SEQUENCE</scope>
</reference>
<dbReference type="GO" id="GO:0005665">
    <property type="term" value="C:RNA polymerase II, core complex"/>
    <property type="evidence" value="ECO:0007669"/>
    <property type="project" value="TreeGrafter"/>
</dbReference>
<comment type="similarity">
    <text evidence="6">Belongs to the archaeal Rpo5/eukaryotic RPB5 RNA polymerase subunit family.</text>
</comment>
<dbReference type="SUPFAM" id="SSF53036">
    <property type="entry name" value="Eukaryotic RPB5 N-terminal domain"/>
    <property type="match status" value="1"/>
</dbReference>
<dbReference type="PROSITE" id="PS01110">
    <property type="entry name" value="RNA_POL_H_23KD"/>
    <property type="match status" value="1"/>
</dbReference>
<evidence type="ECO:0000256" key="1">
    <source>
        <dbReference type="ARBA" id="ARBA00004123"/>
    </source>
</evidence>
<dbReference type="GO" id="GO:0005666">
    <property type="term" value="C:RNA polymerase III complex"/>
    <property type="evidence" value="ECO:0007669"/>
    <property type="project" value="TreeGrafter"/>
</dbReference>
<evidence type="ECO:0000313" key="12">
    <source>
        <dbReference type="EMBL" id="CAD7445748.1"/>
    </source>
</evidence>
<proteinExistence type="inferred from homology"/>
<name>A0A7R9F2D9_9NEOP</name>
<evidence type="ECO:0000256" key="2">
    <source>
        <dbReference type="ARBA" id="ARBA00020809"/>
    </source>
</evidence>
<dbReference type="FunFam" id="3.90.940.20:FF:000001">
    <property type="entry name" value="DNA-directed RNA polymerases I, II, and III subunit RPABC1"/>
    <property type="match status" value="1"/>
</dbReference>
<dbReference type="EMBL" id="OD567499">
    <property type="protein sequence ID" value="CAD7445748.1"/>
    <property type="molecule type" value="Genomic_DNA"/>
</dbReference>
<dbReference type="InterPro" id="IPR020608">
    <property type="entry name" value="RNA_pol_subH/Rpb5_CS"/>
</dbReference>
<evidence type="ECO:0000259" key="10">
    <source>
        <dbReference type="Pfam" id="PF01191"/>
    </source>
</evidence>
<evidence type="ECO:0000256" key="5">
    <source>
        <dbReference type="ARBA" id="ARBA00023242"/>
    </source>
</evidence>
<dbReference type="Pfam" id="PF01191">
    <property type="entry name" value="RNA_pol_Rpb5_C"/>
    <property type="match status" value="1"/>
</dbReference>
<dbReference type="AlphaFoldDB" id="A0A7R9F2D9"/>
<dbReference type="GO" id="GO:0042797">
    <property type="term" value="P:tRNA transcription by RNA polymerase III"/>
    <property type="evidence" value="ECO:0007669"/>
    <property type="project" value="TreeGrafter"/>
</dbReference>
<dbReference type="FunFam" id="3.40.1340.10:FF:000001">
    <property type="entry name" value="DNA-directed RNA polymerases I, II, and III subunit RPABC1"/>
    <property type="match status" value="1"/>
</dbReference>
<dbReference type="HAMAP" id="MF_00025">
    <property type="entry name" value="RNApol_Rpo5_RPB5"/>
    <property type="match status" value="1"/>
</dbReference>
<sequence>MDDEAETYKLWRIRKTVMQPADHRIDQGCVRIVYLCGVAFTRALNGCIGNHVTKCRSVRIVAKDTYVVLSRSWSPWIRRLPAVRCSRVMCDWLQLCHDRGYLVTQDELDQTLEQFKDQFGDKPSEKRPARSDLIVLVAHNDDPTDQMFVFFPDEPKIGIKTIKTYCQRMQEENIHRAIIVVQQGMTPSAKQSLVDMAPKYILEQFLESELLINITEHELVPEHVVMTPEEKQDLLLRYKLKENMLMRIQAGDPVARYFGLKRGQVVKIIRPSETAGRYISYRLVC</sequence>
<comment type="subunit">
    <text evidence="9">Component of the RNA polymerase I (Pol I), RNA polymerase II (Pol II) and RNA polymerase III (Pol III) complexes consisting of at least 13, 12 and 17 subunits, respectively. In RNA Pol II, this subunit is present in 2-fold molar excess over the other subunits.</text>
</comment>
<evidence type="ECO:0000256" key="4">
    <source>
        <dbReference type="ARBA" id="ARBA00023163"/>
    </source>
</evidence>
<keyword evidence="5" id="KW-0539">Nucleus</keyword>
<comment type="function">
    <text evidence="8">DNA-dependent RNA polymerase catalyzes the transcription of DNA into RNA using the four ribonucleoside triphosphates as substrates. Common component of RNA polymerases I, II and III which synthesize ribosomal RNA precursors, mRNA precursors and many functional non-coding RNAs, and small RNAs, such as 5S rRNA and tRNAs, respectively. Pol II is the central component of the basal RNA polymerase II transcription machinery. Pols are composed of mobile elements that move relative to each other. In Pol II, RPB5 is part of the lower jaw surrounding the central large cleft and thought to grab the incoming DNA template. Seems to be the major component in this process.</text>
</comment>
<keyword evidence="3" id="KW-0240">DNA-directed RNA polymerase</keyword>
<evidence type="ECO:0000256" key="3">
    <source>
        <dbReference type="ARBA" id="ARBA00022478"/>
    </source>
</evidence>
<dbReference type="PANTHER" id="PTHR10535:SF0">
    <property type="entry name" value="DNA-DIRECTED RNA POLYMERASES I, II, AND III SUBUNIT RPABC1"/>
    <property type="match status" value="1"/>
</dbReference>
<organism evidence="12">
    <name type="scientific">Timema bartmani</name>
    <dbReference type="NCBI Taxonomy" id="61472"/>
    <lineage>
        <taxon>Eukaryota</taxon>
        <taxon>Metazoa</taxon>
        <taxon>Ecdysozoa</taxon>
        <taxon>Arthropoda</taxon>
        <taxon>Hexapoda</taxon>
        <taxon>Insecta</taxon>
        <taxon>Pterygota</taxon>
        <taxon>Neoptera</taxon>
        <taxon>Polyneoptera</taxon>
        <taxon>Phasmatodea</taxon>
        <taxon>Timematodea</taxon>
        <taxon>Timematoidea</taxon>
        <taxon>Timematidae</taxon>
        <taxon>Timema</taxon>
    </lineage>
</organism>
<dbReference type="InterPro" id="IPR035913">
    <property type="entry name" value="RPB5-like_sf"/>
</dbReference>
<dbReference type="Gene3D" id="3.90.940.20">
    <property type="entry name" value="RPB5-like RNA polymerase subunit"/>
    <property type="match status" value="1"/>
</dbReference>
<dbReference type="SUPFAM" id="SSF55287">
    <property type="entry name" value="RPB5-like RNA polymerase subunit"/>
    <property type="match status" value="1"/>
</dbReference>
<dbReference type="InterPro" id="IPR014381">
    <property type="entry name" value="Arch_Rpo5/euc_Rpb5"/>
</dbReference>
<comment type="subcellular location">
    <subcellularLocation>
        <location evidence="1">Nucleus</location>
    </subcellularLocation>
</comment>
<gene>
    <name evidence="12" type="ORF">TBIB3V08_LOCUS8096</name>
</gene>
<evidence type="ECO:0000256" key="7">
    <source>
        <dbReference type="ARBA" id="ARBA00032836"/>
    </source>
</evidence>
<dbReference type="GO" id="GO:0006362">
    <property type="term" value="P:transcription elongation by RNA polymerase I"/>
    <property type="evidence" value="ECO:0007669"/>
    <property type="project" value="TreeGrafter"/>
</dbReference>
<evidence type="ECO:0000259" key="11">
    <source>
        <dbReference type="Pfam" id="PF03871"/>
    </source>
</evidence>
<dbReference type="GO" id="GO:0003677">
    <property type="term" value="F:DNA binding"/>
    <property type="evidence" value="ECO:0007669"/>
    <property type="project" value="InterPro"/>
</dbReference>
<evidence type="ECO:0000256" key="6">
    <source>
        <dbReference type="ARBA" id="ARBA00025765"/>
    </source>
</evidence>
<keyword evidence="4" id="KW-0804">Transcription</keyword>
<dbReference type="PANTHER" id="PTHR10535">
    <property type="entry name" value="DNA-DIRECTED RNA POLYMERASES I, II, AND III SUBUNIT RPABC1"/>
    <property type="match status" value="1"/>
</dbReference>
<dbReference type="InterPro" id="IPR036710">
    <property type="entry name" value="RNA_pol_Rpb5_N_sf"/>
</dbReference>
<dbReference type="GO" id="GO:0005736">
    <property type="term" value="C:RNA polymerase I complex"/>
    <property type="evidence" value="ECO:0007669"/>
    <property type="project" value="TreeGrafter"/>
</dbReference>
<feature type="domain" description="RNA polymerase Rpb5 N-terminal" evidence="11">
    <location>
        <begin position="85"/>
        <end position="169"/>
    </location>
</feature>
<evidence type="ECO:0000256" key="8">
    <source>
        <dbReference type="ARBA" id="ARBA00060082"/>
    </source>
</evidence>
<dbReference type="InterPro" id="IPR005571">
    <property type="entry name" value="RNA_pol_Rpb5_N"/>
</dbReference>